<evidence type="ECO:0008006" key="5">
    <source>
        <dbReference type="Google" id="ProtNLM"/>
    </source>
</evidence>
<evidence type="ECO:0000313" key="4">
    <source>
        <dbReference type="Proteomes" id="UP001163687"/>
    </source>
</evidence>
<keyword evidence="2" id="KW-0812">Transmembrane</keyword>
<accession>A0AA35CP21</accession>
<dbReference type="Proteomes" id="UP001163687">
    <property type="component" value="Chromosome"/>
</dbReference>
<dbReference type="AlphaFoldDB" id="A0AA35CP21"/>
<evidence type="ECO:0000256" key="2">
    <source>
        <dbReference type="SAM" id="Phobius"/>
    </source>
</evidence>
<dbReference type="InterPro" id="IPR008972">
    <property type="entry name" value="Cupredoxin"/>
</dbReference>
<evidence type="ECO:0000313" key="3">
    <source>
        <dbReference type="EMBL" id="BDG62154.1"/>
    </source>
</evidence>
<feature type="transmembrane region" description="Helical" evidence="2">
    <location>
        <begin position="15"/>
        <end position="35"/>
    </location>
</feature>
<dbReference type="KEGG" id="cmic:caldi_32440"/>
<dbReference type="EMBL" id="AP025628">
    <property type="protein sequence ID" value="BDG62154.1"/>
    <property type="molecule type" value="Genomic_DNA"/>
</dbReference>
<keyword evidence="2" id="KW-0472">Membrane</keyword>
<name>A0AA35CP21_9FIRM</name>
<gene>
    <name evidence="3" type="ORF">caldi_32440</name>
</gene>
<dbReference type="RefSeq" id="WP_264842751.1">
    <property type="nucleotide sequence ID" value="NZ_AP025628.1"/>
</dbReference>
<dbReference type="Gene3D" id="2.60.40.420">
    <property type="entry name" value="Cupredoxins - blue copper proteins"/>
    <property type="match status" value="1"/>
</dbReference>
<dbReference type="SUPFAM" id="SSF49503">
    <property type="entry name" value="Cupredoxins"/>
    <property type="match status" value="1"/>
</dbReference>
<feature type="region of interest" description="Disordered" evidence="1">
    <location>
        <begin position="67"/>
        <end position="86"/>
    </location>
</feature>
<organism evidence="3 4">
    <name type="scientific">Caldinitratiruptor microaerophilus</name>
    <dbReference type="NCBI Taxonomy" id="671077"/>
    <lineage>
        <taxon>Bacteria</taxon>
        <taxon>Bacillati</taxon>
        <taxon>Bacillota</taxon>
        <taxon>Clostridia</taxon>
        <taxon>Eubacteriales</taxon>
        <taxon>Symbiobacteriaceae</taxon>
        <taxon>Caldinitratiruptor</taxon>
    </lineage>
</organism>
<keyword evidence="4" id="KW-1185">Reference proteome</keyword>
<proteinExistence type="predicted"/>
<sequence>MGQGRFRLPDFTRPGARWIGLGLLALLVGAVGARFGKARPAESPMAATGARRTVWVAAVEFKGTADAGKEPFPAEEPPPGQGIRLMPPRRGKWETEAYRWDPGLIVAYQGDELDLHFWGVNGDVHPAEIEGYGQRFTVRRGRLTRVRLVADKVGLFRIVCHTHTPSMVSYLLVLPRSVATVPAP</sequence>
<protein>
    <recommendedName>
        <fullName evidence="5">EfeO-type cupredoxin-like domain-containing protein</fullName>
    </recommendedName>
</protein>
<reference evidence="3" key="1">
    <citation type="submission" date="2022-03" db="EMBL/GenBank/DDBJ databases">
        <title>Complete genome sequence of Caldinitratiruptor microaerophilus.</title>
        <authorList>
            <person name="Mukaiyama R."/>
            <person name="Nishiyama T."/>
            <person name="Ueda K."/>
        </authorList>
    </citation>
    <scope>NUCLEOTIDE SEQUENCE</scope>
    <source>
        <strain evidence="3">JCM 16183</strain>
    </source>
</reference>
<keyword evidence="2" id="KW-1133">Transmembrane helix</keyword>
<evidence type="ECO:0000256" key="1">
    <source>
        <dbReference type="SAM" id="MobiDB-lite"/>
    </source>
</evidence>